<reference evidence="9" key="1">
    <citation type="journal article" date="2019" name="Int. J. Syst. Evol. Microbiol.">
        <title>The Global Catalogue of Microorganisms (GCM) 10K type strain sequencing project: providing services to taxonomists for standard genome sequencing and annotation.</title>
        <authorList>
            <consortium name="The Broad Institute Genomics Platform"/>
            <consortium name="The Broad Institute Genome Sequencing Center for Infectious Disease"/>
            <person name="Wu L."/>
            <person name="Ma J."/>
        </authorList>
    </citation>
    <scope>NUCLEOTIDE SEQUENCE [LARGE SCALE GENOMIC DNA]</scope>
    <source>
        <strain evidence="9">JCM 18200</strain>
    </source>
</reference>
<feature type="coiled-coil region" evidence="5">
    <location>
        <begin position="19"/>
        <end position="77"/>
    </location>
</feature>
<dbReference type="PANTHER" id="PTHR30386">
    <property type="entry name" value="MEMBRANE FUSION SUBUNIT OF EMRAB-TOLC MULTIDRUG EFFLUX PUMP"/>
    <property type="match status" value="1"/>
</dbReference>
<dbReference type="Pfam" id="PF25954">
    <property type="entry name" value="Beta-barrel_RND_2"/>
    <property type="match status" value="1"/>
</dbReference>
<evidence type="ECO:0000313" key="8">
    <source>
        <dbReference type="EMBL" id="GAA4795098.1"/>
    </source>
</evidence>
<evidence type="ECO:0000256" key="2">
    <source>
        <dbReference type="ARBA" id="ARBA00022692"/>
    </source>
</evidence>
<evidence type="ECO:0000259" key="6">
    <source>
        <dbReference type="Pfam" id="PF25876"/>
    </source>
</evidence>
<dbReference type="InterPro" id="IPR050739">
    <property type="entry name" value="MFP"/>
</dbReference>
<protein>
    <recommendedName>
        <fullName evidence="10">HlyD family secretion protein</fullName>
    </recommendedName>
</protein>
<organism evidence="8 9">
    <name type="scientific">Olivibacter ginsenosidimutans</name>
    <dbReference type="NCBI Taxonomy" id="1176537"/>
    <lineage>
        <taxon>Bacteria</taxon>
        <taxon>Pseudomonadati</taxon>
        <taxon>Bacteroidota</taxon>
        <taxon>Sphingobacteriia</taxon>
        <taxon>Sphingobacteriales</taxon>
        <taxon>Sphingobacteriaceae</taxon>
        <taxon>Olivibacter</taxon>
    </lineage>
</organism>
<keyword evidence="2" id="KW-0812">Transmembrane</keyword>
<evidence type="ECO:0000256" key="3">
    <source>
        <dbReference type="ARBA" id="ARBA00022989"/>
    </source>
</evidence>
<keyword evidence="5" id="KW-0175">Coiled coil</keyword>
<dbReference type="InterPro" id="IPR058792">
    <property type="entry name" value="Beta-barrel_RND_2"/>
</dbReference>
<feature type="domain" description="CusB-like beta-barrel" evidence="7">
    <location>
        <begin position="153"/>
        <end position="191"/>
    </location>
</feature>
<evidence type="ECO:0000256" key="4">
    <source>
        <dbReference type="ARBA" id="ARBA00023136"/>
    </source>
</evidence>
<dbReference type="Gene3D" id="1.10.287.470">
    <property type="entry name" value="Helix hairpin bin"/>
    <property type="match status" value="1"/>
</dbReference>
<keyword evidence="4" id="KW-0472">Membrane</keyword>
<dbReference type="SUPFAM" id="SSF111369">
    <property type="entry name" value="HlyD-like secretion proteins"/>
    <property type="match status" value="2"/>
</dbReference>
<dbReference type="RefSeq" id="WP_345232063.1">
    <property type="nucleotide sequence ID" value="NZ_BAABIQ010000036.1"/>
</dbReference>
<dbReference type="Proteomes" id="UP001501411">
    <property type="component" value="Unassembled WGS sequence"/>
</dbReference>
<evidence type="ECO:0000259" key="7">
    <source>
        <dbReference type="Pfam" id="PF25954"/>
    </source>
</evidence>
<gene>
    <name evidence="8" type="ORF">GCM10023231_24350</name>
</gene>
<name>A0ABP9BJH9_9SPHI</name>
<comment type="caution">
    <text evidence="8">The sequence shown here is derived from an EMBL/GenBank/DDBJ whole genome shotgun (WGS) entry which is preliminary data.</text>
</comment>
<dbReference type="EMBL" id="BAABIQ010000036">
    <property type="protein sequence ID" value="GAA4795098.1"/>
    <property type="molecule type" value="Genomic_DNA"/>
</dbReference>
<dbReference type="Pfam" id="PF25876">
    <property type="entry name" value="HH_MFP_RND"/>
    <property type="match status" value="1"/>
</dbReference>
<sequence length="245" mass="27386">MVAGKTIVRSDVGVSENSTTISQANLEEVRARLQNQEQNLKRYANLLKADVIPQFEYDQVKTEYDAMKARYESLLHQKQSTQLNTKAVSDKMELSEADIMRAEAAVDLAKLNVSYCYITAPYDGIMGRRKIAENQLVQAGQTLTTIVKSGDKWVTANYTEAQIGNIHLGDRMHIKVDAFKHHTFVGEVIAISGATGSRYSATPVDNSTGNFVKVQQRIPVRIKFIDTGKEMEKIRAGMNVEVTKR</sequence>
<proteinExistence type="predicted"/>
<evidence type="ECO:0000256" key="5">
    <source>
        <dbReference type="SAM" id="Coils"/>
    </source>
</evidence>
<feature type="domain" description="Multidrug resistance protein MdtA-like alpha-helical hairpin" evidence="6">
    <location>
        <begin position="23"/>
        <end position="115"/>
    </location>
</feature>
<evidence type="ECO:0000256" key="1">
    <source>
        <dbReference type="ARBA" id="ARBA00004167"/>
    </source>
</evidence>
<dbReference type="PANTHER" id="PTHR30386:SF26">
    <property type="entry name" value="TRANSPORT PROTEIN COMB"/>
    <property type="match status" value="1"/>
</dbReference>
<evidence type="ECO:0008006" key="10">
    <source>
        <dbReference type="Google" id="ProtNLM"/>
    </source>
</evidence>
<keyword evidence="3" id="KW-1133">Transmembrane helix</keyword>
<accession>A0ABP9BJH9</accession>
<dbReference type="Gene3D" id="2.40.30.170">
    <property type="match status" value="1"/>
</dbReference>
<comment type="subcellular location">
    <subcellularLocation>
        <location evidence="1">Membrane</location>
        <topology evidence="1">Single-pass membrane protein</topology>
    </subcellularLocation>
</comment>
<keyword evidence="9" id="KW-1185">Reference proteome</keyword>
<dbReference type="InterPro" id="IPR058624">
    <property type="entry name" value="MdtA-like_HH"/>
</dbReference>
<evidence type="ECO:0000313" key="9">
    <source>
        <dbReference type="Proteomes" id="UP001501411"/>
    </source>
</evidence>